<accession>A0A101U224</accession>
<proteinExistence type="predicted"/>
<dbReference type="AlphaFoldDB" id="A0A101U224"/>
<evidence type="ECO:0000313" key="2">
    <source>
        <dbReference type="Proteomes" id="UP000053429"/>
    </source>
</evidence>
<dbReference type="Gene3D" id="3.40.50.1820">
    <property type="entry name" value="alpha/beta hydrolase"/>
    <property type="match status" value="1"/>
</dbReference>
<evidence type="ECO:0000313" key="1">
    <source>
        <dbReference type="EMBL" id="KUO02568.1"/>
    </source>
</evidence>
<dbReference type="RefSeq" id="WP_062720188.1">
    <property type="nucleotide sequence ID" value="NZ_KQ948929.1"/>
</dbReference>
<evidence type="ECO:0008006" key="3">
    <source>
        <dbReference type="Google" id="ProtNLM"/>
    </source>
</evidence>
<reference evidence="1 2" key="1">
    <citation type="submission" date="2015-10" db="EMBL/GenBank/DDBJ databases">
        <title>Draft genome sequence of Streptomyces caeruleatus NRRL B-24802, type strain for the species Streptomyces caeruleatus.</title>
        <authorList>
            <person name="Ruckert C."/>
            <person name="Winkler A."/>
            <person name="Kalinowski J."/>
            <person name="Kampfer P."/>
            <person name="Glaeser S."/>
        </authorList>
    </citation>
    <scope>NUCLEOTIDE SEQUENCE [LARGE SCALE GENOMIC DNA]</scope>
    <source>
        <strain evidence="1 2">NRRL B-24802</strain>
    </source>
</reference>
<dbReference type="SUPFAM" id="SSF53474">
    <property type="entry name" value="alpha/beta-Hydrolases"/>
    <property type="match status" value="1"/>
</dbReference>
<protein>
    <recommendedName>
        <fullName evidence="3">Alpha/beta hydrolase</fullName>
    </recommendedName>
</protein>
<sequence>MPVLVLLAEHGRAHDAVKVADRARRMLSQGEVALLPGATHHSLPLTAPKQLDDRLMAFLG</sequence>
<dbReference type="EMBL" id="LMWY01000023">
    <property type="protein sequence ID" value="KUO02568.1"/>
    <property type="molecule type" value="Genomic_DNA"/>
</dbReference>
<dbReference type="Proteomes" id="UP000053429">
    <property type="component" value="Unassembled WGS sequence"/>
</dbReference>
<gene>
    <name evidence="1" type="ORF">AQJ67_18985</name>
</gene>
<dbReference type="STRING" id="661399.AQJ67_18985"/>
<organism evidence="1 2">
    <name type="scientific">Streptomyces caeruleatus</name>
    <dbReference type="NCBI Taxonomy" id="661399"/>
    <lineage>
        <taxon>Bacteria</taxon>
        <taxon>Bacillati</taxon>
        <taxon>Actinomycetota</taxon>
        <taxon>Actinomycetes</taxon>
        <taxon>Kitasatosporales</taxon>
        <taxon>Streptomycetaceae</taxon>
        <taxon>Streptomyces</taxon>
    </lineage>
</organism>
<name>A0A101U224_9ACTN</name>
<dbReference type="InterPro" id="IPR029058">
    <property type="entry name" value="AB_hydrolase_fold"/>
</dbReference>
<comment type="caution">
    <text evidence="1">The sequence shown here is derived from an EMBL/GenBank/DDBJ whole genome shotgun (WGS) entry which is preliminary data.</text>
</comment>
<keyword evidence="2" id="KW-1185">Reference proteome</keyword>